<dbReference type="EMBL" id="LXQA010102258">
    <property type="protein sequence ID" value="MCI16747.1"/>
    <property type="molecule type" value="Genomic_DNA"/>
</dbReference>
<organism evidence="1 2">
    <name type="scientific">Trifolium medium</name>
    <dbReference type="NCBI Taxonomy" id="97028"/>
    <lineage>
        <taxon>Eukaryota</taxon>
        <taxon>Viridiplantae</taxon>
        <taxon>Streptophyta</taxon>
        <taxon>Embryophyta</taxon>
        <taxon>Tracheophyta</taxon>
        <taxon>Spermatophyta</taxon>
        <taxon>Magnoliopsida</taxon>
        <taxon>eudicotyledons</taxon>
        <taxon>Gunneridae</taxon>
        <taxon>Pentapetalae</taxon>
        <taxon>rosids</taxon>
        <taxon>fabids</taxon>
        <taxon>Fabales</taxon>
        <taxon>Fabaceae</taxon>
        <taxon>Papilionoideae</taxon>
        <taxon>50 kb inversion clade</taxon>
        <taxon>NPAAA clade</taxon>
        <taxon>Hologalegina</taxon>
        <taxon>IRL clade</taxon>
        <taxon>Trifolieae</taxon>
        <taxon>Trifolium</taxon>
    </lineage>
</organism>
<name>A0A392PYF4_9FABA</name>
<evidence type="ECO:0000313" key="1">
    <source>
        <dbReference type="EMBL" id="MCI16747.1"/>
    </source>
</evidence>
<evidence type="ECO:0000313" key="2">
    <source>
        <dbReference type="Proteomes" id="UP000265520"/>
    </source>
</evidence>
<keyword evidence="2" id="KW-1185">Reference proteome</keyword>
<dbReference type="Proteomes" id="UP000265520">
    <property type="component" value="Unassembled WGS sequence"/>
</dbReference>
<sequence>MTRVLTWQMTWLSSTSSFSAVARGFFGDTDGDPAVTPARSVAADGVSFAKKWLQCRVSTEASLLY</sequence>
<protein>
    <submittedName>
        <fullName evidence="1">Uncharacterized protein</fullName>
    </submittedName>
</protein>
<dbReference type="AlphaFoldDB" id="A0A392PYF4"/>
<proteinExistence type="predicted"/>
<reference evidence="1 2" key="1">
    <citation type="journal article" date="2018" name="Front. Plant Sci.">
        <title>Red Clover (Trifolium pratense) and Zigzag Clover (T. medium) - A Picture of Genomic Similarities and Differences.</title>
        <authorList>
            <person name="Dluhosova J."/>
            <person name="Istvanek J."/>
            <person name="Nedelnik J."/>
            <person name="Repkova J."/>
        </authorList>
    </citation>
    <scope>NUCLEOTIDE SEQUENCE [LARGE SCALE GENOMIC DNA]</scope>
    <source>
        <strain evidence="2">cv. 10/8</strain>
        <tissue evidence="1">Leaf</tissue>
    </source>
</reference>
<comment type="caution">
    <text evidence="1">The sequence shown here is derived from an EMBL/GenBank/DDBJ whole genome shotgun (WGS) entry which is preliminary data.</text>
</comment>
<accession>A0A392PYF4</accession>